<dbReference type="InterPro" id="IPR013780">
    <property type="entry name" value="Glyco_hydro_b"/>
</dbReference>
<dbReference type="Gene3D" id="2.60.40.1180">
    <property type="entry name" value="Golgi alpha-mannosidase II"/>
    <property type="match status" value="1"/>
</dbReference>
<proteinExistence type="inferred from homology"/>
<dbReference type="SUPFAM" id="SSF51445">
    <property type="entry name" value="(Trans)glycosidases"/>
    <property type="match status" value="1"/>
</dbReference>
<dbReference type="Pfam" id="PF18564">
    <property type="entry name" value="Glyco_hydro_5_C"/>
    <property type="match status" value="1"/>
</dbReference>
<comment type="caution">
    <text evidence="6">The sequence shown here is derived from an EMBL/GenBank/DDBJ whole genome shotgun (WGS) entry which is preliminary data.</text>
</comment>
<name>A0A8H6HFL2_9AGAR</name>
<evidence type="ECO:0000256" key="4">
    <source>
        <dbReference type="SAM" id="Phobius"/>
    </source>
</evidence>
<feature type="transmembrane region" description="Helical" evidence="4">
    <location>
        <begin position="752"/>
        <end position="772"/>
    </location>
</feature>
<evidence type="ECO:0000256" key="3">
    <source>
        <dbReference type="ARBA" id="ARBA00023295"/>
    </source>
</evidence>
<dbReference type="InterPro" id="IPR017853">
    <property type="entry name" value="GH"/>
</dbReference>
<evidence type="ECO:0000259" key="5">
    <source>
        <dbReference type="Pfam" id="PF18564"/>
    </source>
</evidence>
<keyword evidence="4" id="KW-0472">Membrane</keyword>
<gene>
    <name evidence="6" type="ORF">DFP72DRAFT_923618</name>
</gene>
<evidence type="ECO:0000256" key="2">
    <source>
        <dbReference type="ARBA" id="ARBA00022801"/>
    </source>
</evidence>
<dbReference type="EMBL" id="JACGCI010000097">
    <property type="protein sequence ID" value="KAF6745934.1"/>
    <property type="molecule type" value="Genomic_DNA"/>
</dbReference>
<protein>
    <submittedName>
        <fullName evidence="6">Cytoplasmic protein</fullName>
    </submittedName>
</protein>
<dbReference type="PANTHER" id="PTHR31308">
    <property type="match status" value="1"/>
</dbReference>
<keyword evidence="2" id="KW-0378">Hydrolase</keyword>
<dbReference type="InterPro" id="IPR052066">
    <property type="entry name" value="Glycosphingolipid_Hydrolases"/>
</dbReference>
<dbReference type="InterPro" id="IPR041036">
    <property type="entry name" value="GH5_C"/>
</dbReference>
<sequence length="775" mass="87537">MSIPSSLDQSFVVVDRDSHSFSTQKDQSKDFVKADHPSLGFGYTPGTNPSYAHDWSNKGTGGGIRLHGRHFVDEYGRVCHLRGVNVSGCTKTPVDHDHENFPGDHRTVTFVGRPFPLEEAPDHLARLRRWGLTFIRFLVTWEAVEHAGPGIYDREYLAYIRKLLSMLPEYGLKAFVSLHQDVWSRYSGGSGAPAWTLEVAGFDLHAIEASGAAWLLGQRRGGHVEEERGLWPCGYQKLSAATMATLFWAGDAFAPKLVVKNRDGKSVSIQAYLQRHFLDMFDEIVKAVGDLEGVLGFQMMNEPHRGYLEIPSLHSFDYNTDLHLSHVPSAFQSFQLGAGYPTEVPTYTRSFPMPTKLTGHVLLNTEKIKAWRDNGPTNGQCIWQMHNVWGWDTRKNEGVVLQEHYFKVHPKTKKQVDWYTDCYYPLAHEWTERVRKLSKPDKIIFLEPIPNEFCPPSFGNEGRISNMVYAPHWYDLNALFSKAFGNFSVNVQGLSRGMFPLKAFYWGQKGVRDNYSVQIANIVEHASKSLGETPVLIGECGIPMDLNKKAAFKSGDFSWQTKMMDAMITALERSLVGFTLWNYNPDNTDNYGDDWNGENFSWFSRSRALPSSLLFHEQTAPSLDNGGRILSSVVRPYPAKTCGIPVKLEYEMTSGTMVYEWTNHSDPSLSESLRAAETEIFYPSLLSQSRKVRVQGLEAGDRYVWDESRQTVFVCCDDVKTPGKVHRVVVSVFPALDAARPEFFVNDFWSDFGPYVGGLGLFVFFFSAYIVAVNA</sequence>
<keyword evidence="7" id="KW-1185">Reference proteome</keyword>
<dbReference type="GO" id="GO:0050295">
    <property type="term" value="F:steryl-beta-glucosidase activity"/>
    <property type="evidence" value="ECO:0007669"/>
    <property type="project" value="TreeGrafter"/>
</dbReference>
<dbReference type="PANTHER" id="PTHR31308:SF5">
    <property type="entry name" value="ERGOSTERYL-BETA-GLUCOSIDASE"/>
    <property type="match status" value="1"/>
</dbReference>
<dbReference type="GO" id="GO:1904462">
    <property type="term" value="P:ergosteryl 3-beta-D-glucoside catabolic process"/>
    <property type="evidence" value="ECO:0007669"/>
    <property type="project" value="TreeGrafter"/>
</dbReference>
<evidence type="ECO:0000313" key="7">
    <source>
        <dbReference type="Proteomes" id="UP000521943"/>
    </source>
</evidence>
<dbReference type="AlphaFoldDB" id="A0A8H6HFL2"/>
<keyword evidence="4" id="KW-0812">Transmembrane</keyword>
<dbReference type="Proteomes" id="UP000521943">
    <property type="component" value="Unassembled WGS sequence"/>
</dbReference>
<feature type="domain" description="Glycoside hydrolase family 5 C-terminal" evidence="5">
    <location>
        <begin position="635"/>
        <end position="730"/>
    </location>
</feature>
<organism evidence="6 7">
    <name type="scientific">Ephemerocybe angulata</name>
    <dbReference type="NCBI Taxonomy" id="980116"/>
    <lineage>
        <taxon>Eukaryota</taxon>
        <taxon>Fungi</taxon>
        <taxon>Dikarya</taxon>
        <taxon>Basidiomycota</taxon>
        <taxon>Agaricomycotina</taxon>
        <taxon>Agaricomycetes</taxon>
        <taxon>Agaricomycetidae</taxon>
        <taxon>Agaricales</taxon>
        <taxon>Agaricineae</taxon>
        <taxon>Psathyrellaceae</taxon>
        <taxon>Ephemerocybe</taxon>
    </lineage>
</organism>
<keyword evidence="3" id="KW-0326">Glycosidase</keyword>
<comment type="similarity">
    <text evidence="1">Belongs to the glycosyl hydrolase 5 (cellulase A) family.</text>
</comment>
<keyword evidence="4" id="KW-1133">Transmembrane helix</keyword>
<reference evidence="6 7" key="1">
    <citation type="submission" date="2020-07" db="EMBL/GenBank/DDBJ databases">
        <title>Comparative genomics of pyrophilous fungi reveals a link between fire events and developmental genes.</title>
        <authorList>
            <consortium name="DOE Joint Genome Institute"/>
            <person name="Steindorff A.S."/>
            <person name="Carver A."/>
            <person name="Calhoun S."/>
            <person name="Stillman K."/>
            <person name="Liu H."/>
            <person name="Lipzen A."/>
            <person name="Pangilinan J."/>
            <person name="Labutti K."/>
            <person name="Bruns T.D."/>
            <person name="Grigoriev I.V."/>
        </authorList>
    </citation>
    <scope>NUCLEOTIDE SEQUENCE [LARGE SCALE GENOMIC DNA]</scope>
    <source>
        <strain evidence="6 7">CBS 144469</strain>
    </source>
</reference>
<dbReference type="Gene3D" id="3.20.20.80">
    <property type="entry name" value="Glycosidases"/>
    <property type="match status" value="2"/>
</dbReference>
<evidence type="ECO:0000256" key="1">
    <source>
        <dbReference type="ARBA" id="ARBA00005641"/>
    </source>
</evidence>
<evidence type="ECO:0000313" key="6">
    <source>
        <dbReference type="EMBL" id="KAF6745934.1"/>
    </source>
</evidence>
<dbReference type="OrthoDB" id="9971853at2759"/>
<accession>A0A8H6HFL2</accession>